<dbReference type="GeneID" id="109589212"/>
<evidence type="ECO:0000313" key="1">
    <source>
        <dbReference type="EnsemblMetazoa" id="XP_019860880.1"/>
    </source>
</evidence>
<accession>A0AAN0JUY7</accession>
<proteinExistence type="predicted"/>
<dbReference type="AlphaFoldDB" id="A0AAN0JUY7"/>
<organism evidence="1 2">
    <name type="scientific">Amphimedon queenslandica</name>
    <name type="common">Sponge</name>
    <dbReference type="NCBI Taxonomy" id="400682"/>
    <lineage>
        <taxon>Eukaryota</taxon>
        <taxon>Metazoa</taxon>
        <taxon>Porifera</taxon>
        <taxon>Demospongiae</taxon>
        <taxon>Heteroscleromorpha</taxon>
        <taxon>Haplosclerida</taxon>
        <taxon>Niphatidae</taxon>
        <taxon>Amphimedon</taxon>
    </lineage>
</organism>
<dbReference type="SUPFAM" id="SSF46589">
    <property type="entry name" value="tRNA-binding arm"/>
    <property type="match status" value="1"/>
</dbReference>
<evidence type="ECO:0000313" key="2">
    <source>
        <dbReference type="Proteomes" id="UP000007879"/>
    </source>
</evidence>
<dbReference type="EnsemblMetazoa" id="XM_020005321.1">
    <property type="protein sequence ID" value="XP_019860880.1"/>
    <property type="gene ID" value="LOC109589212"/>
</dbReference>
<dbReference type="RefSeq" id="XP_019860880.1">
    <property type="nucleotide sequence ID" value="XM_020005321.1"/>
</dbReference>
<keyword evidence="2" id="KW-1185">Reference proteome</keyword>
<reference evidence="1" key="2">
    <citation type="submission" date="2024-06" db="UniProtKB">
        <authorList>
            <consortium name="EnsemblMetazoa"/>
        </authorList>
    </citation>
    <scope>IDENTIFICATION</scope>
</reference>
<protein>
    <submittedName>
        <fullName evidence="1">Uncharacterized protein</fullName>
    </submittedName>
</protein>
<dbReference type="KEGG" id="aqu:109589212"/>
<dbReference type="Proteomes" id="UP000007879">
    <property type="component" value="Unassembled WGS sequence"/>
</dbReference>
<sequence>MRIMTRGLGFPLFIMLSGLKPRVLRCKRLRQSYCSSSPAKGNDSEVLNKQLLKAGMSYLKDTEKTRKSVELRKLDINIDQLLVDYGKYQQILGKLDNALLEKKAEAGVVSSKGDVNEKGRSIDKLRDLKGTIKQLKTELHQMEKSLVPNVSRLPNNIHPNVPIGNEPRLVEYLNAKPGT</sequence>
<dbReference type="GO" id="GO:0000166">
    <property type="term" value="F:nucleotide binding"/>
    <property type="evidence" value="ECO:0007669"/>
    <property type="project" value="InterPro"/>
</dbReference>
<name>A0AAN0JUY7_AMPQE</name>
<dbReference type="InterPro" id="IPR010978">
    <property type="entry name" value="tRNA-bd_arm"/>
</dbReference>
<reference evidence="2" key="1">
    <citation type="journal article" date="2010" name="Nature">
        <title>The Amphimedon queenslandica genome and the evolution of animal complexity.</title>
        <authorList>
            <person name="Srivastava M."/>
            <person name="Simakov O."/>
            <person name="Chapman J."/>
            <person name="Fahey B."/>
            <person name="Gauthier M.E."/>
            <person name="Mitros T."/>
            <person name="Richards G.S."/>
            <person name="Conaco C."/>
            <person name="Dacre M."/>
            <person name="Hellsten U."/>
            <person name="Larroux C."/>
            <person name="Putnam N.H."/>
            <person name="Stanke M."/>
            <person name="Adamska M."/>
            <person name="Darling A."/>
            <person name="Degnan S.M."/>
            <person name="Oakley T.H."/>
            <person name="Plachetzki D.C."/>
            <person name="Zhai Y."/>
            <person name="Adamski M."/>
            <person name="Calcino A."/>
            <person name="Cummins S.F."/>
            <person name="Goodstein D.M."/>
            <person name="Harris C."/>
            <person name="Jackson D.J."/>
            <person name="Leys S.P."/>
            <person name="Shu S."/>
            <person name="Woodcroft B.J."/>
            <person name="Vervoort M."/>
            <person name="Kosik K.S."/>
            <person name="Manning G."/>
            <person name="Degnan B.M."/>
            <person name="Rokhsar D.S."/>
        </authorList>
    </citation>
    <scope>NUCLEOTIDE SEQUENCE [LARGE SCALE GENOMIC DNA]</scope>
</reference>